<comment type="similarity">
    <text evidence="1">Belongs to the PrpD family.</text>
</comment>
<dbReference type="PANTHER" id="PTHR16943:SF8">
    <property type="entry name" value="2-METHYLCITRATE DEHYDRATASE"/>
    <property type="match status" value="1"/>
</dbReference>
<geneLocation type="plasmid" evidence="4 5">
    <name>pl2WSM5005</name>
</geneLocation>
<dbReference type="AlphaFoldDB" id="A0A1I9YWM1"/>
<evidence type="ECO:0000256" key="1">
    <source>
        <dbReference type="ARBA" id="ARBA00006174"/>
    </source>
</evidence>
<evidence type="ECO:0000313" key="4">
    <source>
        <dbReference type="EMBL" id="APA90594.2"/>
    </source>
</evidence>
<dbReference type="Proteomes" id="UP000179860">
    <property type="component" value="Plasmid pl2WSM5005"/>
</dbReference>
<dbReference type="InterPro" id="IPR042183">
    <property type="entry name" value="MmgE/PrpD_sf_1"/>
</dbReference>
<dbReference type="InterPro" id="IPR042188">
    <property type="entry name" value="MmgE/PrpD_sf_2"/>
</dbReference>
<organism evidence="4 5">
    <name type="scientific">Paraburkholderia sprentiae WSM5005</name>
    <dbReference type="NCBI Taxonomy" id="754502"/>
    <lineage>
        <taxon>Bacteria</taxon>
        <taxon>Pseudomonadati</taxon>
        <taxon>Pseudomonadota</taxon>
        <taxon>Betaproteobacteria</taxon>
        <taxon>Burkholderiales</taxon>
        <taxon>Burkholderiaceae</taxon>
        <taxon>Paraburkholderia</taxon>
    </lineage>
</organism>
<dbReference type="RefSeq" id="WP_051374128.1">
    <property type="nucleotide sequence ID" value="NZ_CP017565.2"/>
</dbReference>
<sequence length="467" mass="49918">MKSPVACRDPHTTVVDLFASYVEEARDRPVPQHVSDVAIMRIFDLMSAAGAGIYEQIAVVTRDLALETFPPGRAPIWFAGAASSVIGAAWANSAAASALDLDDGDAVARGHLGAAVIPTAFAVAHEVGATFDEIVRAIVIGYQVGATIASARTSYGTTGTWAPYAVVATAGALRDIGRRVLAHALAIAGEAAPNCAFLSAPAPHDPPPEGSDVKEGIPWSVVTGLNALEAAQKGMTGPRNILDSVRHYKFPVDLDEVIRSGPRIRDSYFKFYSCCRHIHGPLDALQELMAKNKIKAPDIQEIKVEIYDDAMRLENRCEPQNLPDIQYSIPYCLALVAFFGPQALLPLSGGALNRDEISALARKVLLSCSADIEALYPQQTLSRVAITCGSGTFTSGDTAPKGKGEHVTWQELESKFKTATRLVALPAQQNKIVEAVHQARAGNASSLMTCLAEVRFDEVDQRTSNET</sequence>
<gene>
    <name evidence="4" type="ORF">BJG93_34200</name>
</gene>
<dbReference type="InterPro" id="IPR036148">
    <property type="entry name" value="MmgE/PrpD_sf"/>
</dbReference>
<dbReference type="OrthoDB" id="8873320at2"/>
<dbReference type="SUPFAM" id="SSF103378">
    <property type="entry name" value="2-methylcitrate dehydratase PrpD"/>
    <property type="match status" value="1"/>
</dbReference>
<dbReference type="InterPro" id="IPR045336">
    <property type="entry name" value="MmgE_PrpD_N"/>
</dbReference>
<dbReference type="GO" id="GO:0016829">
    <property type="term" value="F:lyase activity"/>
    <property type="evidence" value="ECO:0007669"/>
    <property type="project" value="InterPro"/>
</dbReference>
<dbReference type="InterPro" id="IPR045337">
    <property type="entry name" value="MmgE_PrpD_C"/>
</dbReference>
<accession>A0A1I9YWM1</accession>
<dbReference type="EMBL" id="CP017565">
    <property type="protein sequence ID" value="APA90594.2"/>
    <property type="molecule type" value="Genomic_DNA"/>
</dbReference>
<dbReference type="Pfam" id="PF03972">
    <property type="entry name" value="MmgE_PrpD_N"/>
    <property type="match status" value="1"/>
</dbReference>
<protein>
    <submittedName>
        <fullName evidence="4">MmgE/PrpD family protein</fullName>
    </submittedName>
</protein>
<dbReference type="InterPro" id="IPR005656">
    <property type="entry name" value="MmgE_PrpD"/>
</dbReference>
<evidence type="ECO:0000259" key="3">
    <source>
        <dbReference type="Pfam" id="PF19305"/>
    </source>
</evidence>
<proteinExistence type="inferred from homology"/>
<evidence type="ECO:0000313" key="5">
    <source>
        <dbReference type="Proteomes" id="UP000179860"/>
    </source>
</evidence>
<feature type="domain" description="MmgE/PrpD C-terminal" evidence="3">
    <location>
        <begin position="272"/>
        <end position="435"/>
    </location>
</feature>
<dbReference type="PANTHER" id="PTHR16943">
    <property type="entry name" value="2-METHYLCITRATE DEHYDRATASE-RELATED"/>
    <property type="match status" value="1"/>
</dbReference>
<dbReference type="Gene3D" id="3.30.1330.120">
    <property type="entry name" value="2-methylcitrate dehydratase PrpD"/>
    <property type="match status" value="1"/>
</dbReference>
<keyword evidence="4" id="KW-0614">Plasmid</keyword>
<dbReference type="KEGG" id="pspw:BJG93_34200"/>
<keyword evidence="5" id="KW-1185">Reference proteome</keyword>
<dbReference type="Pfam" id="PF19305">
    <property type="entry name" value="MmgE_PrpD_C"/>
    <property type="match status" value="1"/>
</dbReference>
<reference evidence="4" key="2">
    <citation type="submission" date="2021-06" db="EMBL/GenBank/DDBJ databases">
        <authorList>
            <person name="Rogers T.H."/>
            <person name="Ramsay J.P."/>
            <person name="Wang P."/>
            <person name="Terpolilli J."/>
        </authorList>
    </citation>
    <scope>NUCLEOTIDE SEQUENCE</scope>
    <source>
        <strain evidence="4">WSM5005</strain>
        <plasmid evidence="4">pl2WSM5005</plasmid>
    </source>
</reference>
<dbReference type="Gene3D" id="1.10.4100.10">
    <property type="entry name" value="2-methylcitrate dehydratase PrpD"/>
    <property type="match status" value="1"/>
</dbReference>
<feature type="domain" description="MmgE/PrpD N-terminal" evidence="2">
    <location>
        <begin position="18"/>
        <end position="244"/>
    </location>
</feature>
<reference evidence="4" key="1">
    <citation type="submission" date="2016-09" db="EMBL/GenBank/DDBJ databases">
        <title>The Complete Genome of Burkholderia sprentiae wsm5005.</title>
        <authorList>
            <person name="De Meyer S."/>
            <person name="Wang P."/>
            <person name="Terpolilli J."/>
        </authorList>
    </citation>
    <scope>NUCLEOTIDE SEQUENCE [LARGE SCALE GENOMIC DNA]</scope>
    <source>
        <strain evidence="4">WSM5005</strain>
        <plasmid evidence="4">pl2WSM5005</plasmid>
    </source>
</reference>
<evidence type="ECO:0000259" key="2">
    <source>
        <dbReference type="Pfam" id="PF03972"/>
    </source>
</evidence>
<name>A0A1I9YWM1_9BURK</name>